<protein>
    <submittedName>
        <fullName evidence="2">Uncharacterized protein</fullName>
    </submittedName>
</protein>
<keyword evidence="3" id="KW-1185">Reference proteome</keyword>
<proteinExistence type="predicted"/>
<reference evidence="2 3" key="1">
    <citation type="submission" date="2018-11" db="EMBL/GenBank/DDBJ databases">
        <authorList>
            <consortium name="Pathogen Informatics"/>
        </authorList>
    </citation>
    <scope>NUCLEOTIDE SEQUENCE [LARGE SCALE GENOMIC DNA]</scope>
</reference>
<dbReference type="EMBL" id="UYRU01006797">
    <property type="protein sequence ID" value="VDK40462.1"/>
    <property type="molecule type" value="Genomic_DNA"/>
</dbReference>
<feature type="compositionally biased region" description="Basic and acidic residues" evidence="1">
    <location>
        <begin position="30"/>
        <end position="40"/>
    </location>
</feature>
<sequence length="40" mass="4564">MKKEPLQPDSQSATPTVRLSISTRSTRSFNELKRRGDLCE</sequence>
<organism evidence="2 3">
    <name type="scientific">Dibothriocephalus latus</name>
    <name type="common">Fish tapeworm</name>
    <name type="synonym">Diphyllobothrium latum</name>
    <dbReference type="NCBI Taxonomy" id="60516"/>
    <lineage>
        <taxon>Eukaryota</taxon>
        <taxon>Metazoa</taxon>
        <taxon>Spiralia</taxon>
        <taxon>Lophotrochozoa</taxon>
        <taxon>Platyhelminthes</taxon>
        <taxon>Cestoda</taxon>
        <taxon>Eucestoda</taxon>
        <taxon>Diphyllobothriidea</taxon>
        <taxon>Diphyllobothriidae</taxon>
        <taxon>Dibothriocephalus</taxon>
    </lineage>
</organism>
<evidence type="ECO:0000256" key="1">
    <source>
        <dbReference type="SAM" id="MobiDB-lite"/>
    </source>
</evidence>
<feature type="non-terminal residue" evidence="2">
    <location>
        <position position="40"/>
    </location>
</feature>
<evidence type="ECO:0000313" key="3">
    <source>
        <dbReference type="Proteomes" id="UP000281553"/>
    </source>
</evidence>
<name>A0A3P6PTB0_DIBLA</name>
<dbReference type="AlphaFoldDB" id="A0A3P6PTB0"/>
<feature type="compositionally biased region" description="Polar residues" evidence="1">
    <location>
        <begin position="8"/>
        <end position="29"/>
    </location>
</feature>
<dbReference type="Proteomes" id="UP000281553">
    <property type="component" value="Unassembled WGS sequence"/>
</dbReference>
<evidence type="ECO:0000313" key="2">
    <source>
        <dbReference type="EMBL" id="VDK40462.1"/>
    </source>
</evidence>
<gene>
    <name evidence="2" type="ORF">DILT_LOCUS1142</name>
</gene>
<accession>A0A3P6PTB0</accession>
<feature type="region of interest" description="Disordered" evidence="1">
    <location>
        <begin position="1"/>
        <end position="40"/>
    </location>
</feature>